<accession>A0A6J4SY19</accession>
<sequence length="47" mass="4929">MEETPEKGITSPDDPTHEATTPPGNGERDEAAIKKGEDQIEQAGGGH</sequence>
<evidence type="ECO:0000313" key="2">
    <source>
        <dbReference type="EMBL" id="CAA9508148.1"/>
    </source>
</evidence>
<protein>
    <submittedName>
        <fullName evidence="2">Uncharacterized protein</fullName>
    </submittedName>
</protein>
<gene>
    <name evidence="2" type="ORF">AVDCRST_MAG85-2171</name>
</gene>
<dbReference type="EMBL" id="CADCVT010000237">
    <property type="protein sequence ID" value="CAA9508148.1"/>
    <property type="molecule type" value="Genomic_DNA"/>
</dbReference>
<name>A0A6J4SY19_9ACTN</name>
<reference evidence="2" key="1">
    <citation type="submission" date="2020-02" db="EMBL/GenBank/DDBJ databases">
        <authorList>
            <person name="Meier V. D."/>
        </authorList>
    </citation>
    <scope>NUCLEOTIDE SEQUENCE</scope>
    <source>
        <strain evidence="2">AVDCRST_MAG85</strain>
    </source>
</reference>
<proteinExistence type="predicted"/>
<feature type="region of interest" description="Disordered" evidence="1">
    <location>
        <begin position="1"/>
        <end position="29"/>
    </location>
</feature>
<organism evidence="2">
    <name type="scientific">uncultured Solirubrobacteraceae bacterium</name>
    <dbReference type="NCBI Taxonomy" id="1162706"/>
    <lineage>
        <taxon>Bacteria</taxon>
        <taxon>Bacillati</taxon>
        <taxon>Actinomycetota</taxon>
        <taxon>Thermoleophilia</taxon>
        <taxon>Solirubrobacterales</taxon>
        <taxon>Solirubrobacteraceae</taxon>
        <taxon>environmental samples</taxon>
    </lineage>
</organism>
<dbReference type="AlphaFoldDB" id="A0A6J4SY19"/>
<evidence type="ECO:0000256" key="1">
    <source>
        <dbReference type="SAM" id="MobiDB-lite"/>
    </source>
</evidence>